<name>A0A0R1XS40_9LACO</name>
<comment type="cofactor">
    <cofactor evidence="6">
        <name>[2Fe-2S] cluster</name>
        <dbReference type="ChEBI" id="CHEBI:190135"/>
    </cofactor>
</comment>
<reference evidence="8 9" key="1">
    <citation type="journal article" date="2015" name="Genome Announc.">
        <title>Expanding the biotechnology potential of lactobacilli through comparative genomics of 213 strains and associated genera.</title>
        <authorList>
            <person name="Sun Z."/>
            <person name="Harris H.M."/>
            <person name="McCann A."/>
            <person name="Guo C."/>
            <person name="Argimon S."/>
            <person name="Zhang W."/>
            <person name="Yang X."/>
            <person name="Jeffery I.B."/>
            <person name="Cooney J.C."/>
            <person name="Kagawa T.F."/>
            <person name="Liu W."/>
            <person name="Song Y."/>
            <person name="Salvetti E."/>
            <person name="Wrobel A."/>
            <person name="Rasinkangas P."/>
            <person name="Parkhill J."/>
            <person name="Rea M.C."/>
            <person name="O'Sullivan O."/>
            <person name="Ritari J."/>
            <person name="Douillard F.P."/>
            <person name="Paul Ross R."/>
            <person name="Yang R."/>
            <person name="Briner A.E."/>
            <person name="Felis G.E."/>
            <person name="de Vos W.M."/>
            <person name="Barrangou R."/>
            <person name="Klaenhammer T.R."/>
            <person name="Caufield P.W."/>
            <person name="Cui Y."/>
            <person name="Zhang H."/>
            <person name="O'Toole P.W."/>
        </authorList>
    </citation>
    <scope>NUCLEOTIDE SEQUENCE [LARGE SCALE GENOMIC DNA]</scope>
    <source>
        <strain evidence="8 9">DSM 18527</strain>
    </source>
</reference>
<dbReference type="InterPro" id="IPR042128">
    <property type="entry name" value="NuoE_dom"/>
</dbReference>
<comment type="cofactor">
    <cofactor evidence="7">
        <name>[2Fe-2S] cluster</name>
        <dbReference type="ChEBI" id="CHEBI:190135"/>
    </cofactor>
    <text evidence="7">Binds 1 [2Fe-2S] cluster.</text>
</comment>
<feature type="binding site" evidence="7">
    <location>
        <position position="98"/>
    </location>
    <ligand>
        <name>[2Fe-2S] cluster</name>
        <dbReference type="ChEBI" id="CHEBI:190135"/>
    </ligand>
</feature>
<dbReference type="PANTHER" id="PTHR10371">
    <property type="entry name" value="NADH DEHYDROGENASE UBIQUINONE FLAVOPROTEIN 2, MITOCHONDRIAL"/>
    <property type="match status" value="1"/>
</dbReference>
<dbReference type="AlphaFoldDB" id="A0A0R1XS40"/>
<evidence type="ECO:0000256" key="6">
    <source>
        <dbReference type="ARBA" id="ARBA00034078"/>
    </source>
</evidence>
<dbReference type="Gene3D" id="1.10.10.1590">
    <property type="entry name" value="NADH-quinone oxidoreductase subunit E"/>
    <property type="match status" value="1"/>
</dbReference>
<organism evidence="8 9">
    <name type="scientific">Agrilactobacillus composti DSM 18527 = JCM 14202</name>
    <dbReference type="NCBI Taxonomy" id="1423734"/>
    <lineage>
        <taxon>Bacteria</taxon>
        <taxon>Bacillati</taxon>
        <taxon>Bacillota</taxon>
        <taxon>Bacilli</taxon>
        <taxon>Lactobacillales</taxon>
        <taxon>Lactobacillaceae</taxon>
        <taxon>Agrilactobacillus</taxon>
    </lineage>
</organism>
<evidence type="ECO:0000256" key="5">
    <source>
        <dbReference type="ARBA" id="ARBA00023014"/>
    </source>
</evidence>
<proteinExistence type="inferred from homology"/>
<gene>
    <name evidence="8" type="ORF">FC83_GL003185</name>
</gene>
<evidence type="ECO:0000256" key="2">
    <source>
        <dbReference type="ARBA" id="ARBA00022714"/>
    </source>
</evidence>
<dbReference type="Pfam" id="PF01257">
    <property type="entry name" value="2Fe-2S_thioredx"/>
    <property type="match status" value="1"/>
</dbReference>
<dbReference type="CDD" id="cd03064">
    <property type="entry name" value="TRX_Fd_NuoE"/>
    <property type="match status" value="1"/>
</dbReference>
<dbReference type="GO" id="GO:0046872">
    <property type="term" value="F:metal ion binding"/>
    <property type="evidence" value="ECO:0007669"/>
    <property type="project" value="UniProtKB-KW"/>
</dbReference>
<keyword evidence="3 7" id="KW-0479">Metal-binding</keyword>
<dbReference type="PIRSF" id="PIRSF000216">
    <property type="entry name" value="NADH_DH_24kDa"/>
    <property type="match status" value="1"/>
</dbReference>
<evidence type="ECO:0000256" key="3">
    <source>
        <dbReference type="ARBA" id="ARBA00022723"/>
    </source>
</evidence>
<evidence type="ECO:0000256" key="4">
    <source>
        <dbReference type="ARBA" id="ARBA00023004"/>
    </source>
</evidence>
<dbReference type="InterPro" id="IPR041921">
    <property type="entry name" value="NuoE_N"/>
</dbReference>
<sequence length="178" mass="19596">MSYHKMKEAIFMRQTMTLTQKVALIKSYAPEPQQVVNILLALQAVSEANYVDLATARLVADYLKMNDAQIFELISYYPILHSKPQAHYVLEVCDSAPCQLTGNQMVQATLRDALGVGENEASSDGEFMYCPVTCLGACDQAPFIRVNGRIFPNLTADAIWELLADLKAGRYAAQLGGA</sequence>
<feature type="binding site" evidence="7">
    <location>
        <position position="138"/>
    </location>
    <ligand>
        <name>[2Fe-2S] cluster</name>
        <dbReference type="ChEBI" id="CHEBI:190135"/>
    </ligand>
</feature>
<feature type="binding site" evidence="7">
    <location>
        <position position="93"/>
    </location>
    <ligand>
        <name>[2Fe-2S] cluster</name>
        <dbReference type="ChEBI" id="CHEBI:190135"/>
    </ligand>
</feature>
<dbReference type="SUPFAM" id="SSF52833">
    <property type="entry name" value="Thioredoxin-like"/>
    <property type="match status" value="1"/>
</dbReference>
<dbReference type="EMBL" id="AZGA01000057">
    <property type="protein sequence ID" value="KRM33104.1"/>
    <property type="molecule type" value="Genomic_DNA"/>
</dbReference>
<evidence type="ECO:0000256" key="1">
    <source>
        <dbReference type="ARBA" id="ARBA00010643"/>
    </source>
</evidence>
<accession>A0A0R1XS40</accession>
<keyword evidence="4 7" id="KW-0408">Iron</keyword>
<dbReference type="InterPro" id="IPR036249">
    <property type="entry name" value="Thioredoxin-like_sf"/>
</dbReference>
<keyword evidence="2 7" id="KW-0001">2Fe-2S</keyword>
<dbReference type="STRING" id="1423734.FC83_GL003185"/>
<feature type="binding site" evidence="7">
    <location>
        <position position="134"/>
    </location>
    <ligand>
        <name>[2Fe-2S] cluster</name>
        <dbReference type="ChEBI" id="CHEBI:190135"/>
    </ligand>
</feature>
<keyword evidence="9" id="KW-1185">Reference proteome</keyword>
<dbReference type="GO" id="GO:0051537">
    <property type="term" value="F:2 iron, 2 sulfur cluster binding"/>
    <property type="evidence" value="ECO:0007669"/>
    <property type="project" value="UniProtKB-KW"/>
</dbReference>
<comment type="caution">
    <text evidence="8">The sequence shown here is derived from an EMBL/GenBank/DDBJ whole genome shotgun (WGS) entry which is preliminary data.</text>
</comment>
<dbReference type="PATRIC" id="fig|1423734.3.peg.3234"/>
<dbReference type="Proteomes" id="UP000051236">
    <property type="component" value="Unassembled WGS sequence"/>
</dbReference>
<dbReference type="Gene3D" id="3.40.30.10">
    <property type="entry name" value="Glutaredoxin"/>
    <property type="match status" value="1"/>
</dbReference>
<evidence type="ECO:0000313" key="9">
    <source>
        <dbReference type="Proteomes" id="UP000051236"/>
    </source>
</evidence>
<protein>
    <submittedName>
        <fullName evidence="8">Putative NAD-dependent formate dehydrogenase, gamma subunit</fullName>
    </submittedName>
</protein>
<dbReference type="GO" id="GO:0003954">
    <property type="term" value="F:NADH dehydrogenase activity"/>
    <property type="evidence" value="ECO:0007669"/>
    <property type="project" value="TreeGrafter"/>
</dbReference>
<evidence type="ECO:0000313" key="8">
    <source>
        <dbReference type="EMBL" id="KRM33104.1"/>
    </source>
</evidence>
<dbReference type="eggNOG" id="COG1905">
    <property type="taxonomic scope" value="Bacteria"/>
</dbReference>
<comment type="similarity">
    <text evidence="1">Belongs to the complex I 24 kDa subunit family.</text>
</comment>
<evidence type="ECO:0000256" key="7">
    <source>
        <dbReference type="PIRSR" id="PIRSR000216-1"/>
    </source>
</evidence>
<keyword evidence="5 7" id="KW-0411">Iron-sulfur</keyword>
<dbReference type="PANTHER" id="PTHR10371:SF3">
    <property type="entry name" value="NADH DEHYDROGENASE [UBIQUINONE] FLAVOPROTEIN 2, MITOCHONDRIAL"/>
    <property type="match status" value="1"/>
</dbReference>
<dbReference type="InterPro" id="IPR002023">
    <property type="entry name" value="NuoE-like"/>
</dbReference>